<dbReference type="RefSeq" id="WP_311340280.1">
    <property type="nucleotide sequence ID" value="NZ_JAVRHS010000003.1"/>
</dbReference>
<keyword evidence="2" id="KW-1185">Reference proteome</keyword>
<dbReference type="Proteomes" id="UP001259803">
    <property type="component" value="Unassembled WGS sequence"/>
</dbReference>
<dbReference type="EMBL" id="JAVRHS010000003">
    <property type="protein sequence ID" value="MDT0575710.1"/>
    <property type="molecule type" value="Genomic_DNA"/>
</dbReference>
<organism evidence="1 2">
    <name type="scientific">Croceicoccus esteveae</name>
    <dbReference type="NCBI Taxonomy" id="3075597"/>
    <lineage>
        <taxon>Bacteria</taxon>
        <taxon>Pseudomonadati</taxon>
        <taxon>Pseudomonadota</taxon>
        <taxon>Alphaproteobacteria</taxon>
        <taxon>Sphingomonadales</taxon>
        <taxon>Erythrobacteraceae</taxon>
        <taxon>Croceicoccus</taxon>
    </lineage>
</organism>
<name>A0ABU2ZGJ5_9SPHN</name>
<gene>
    <name evidence="1" type="ORF">RM533_05885</name>
</gene>
<accession>A0ABU2ZGJ5</accession>
<sequence>MAKLLILVFLAIIMCRMVFNAWPWQLWQTSTTAARQRQDQLVNAREVLQLPAGAGRQDIVAAHRRAVLDAHPDHGGSAEAMYRIDAARDLLLEQLPSKTHQ</sequence>
<protein>
    <submittedName>
        <fullName evidence="1">Molecular chaperone DnaJ</fullName>
    </submittedName>
</protein>
<dbReference type="SUPFAM" id="SSF46565">
    <property type="entry name" value="Chaperone J-domain"/>
    <property type="match status" value="1"/>
</dbReference>
<dbReference type="InterPro" id="IPR036869">
    <property type="entry name" value="J_dom_sf"/>
</dbReference>
<evidence type="ECO:0000313" key="1">
    <source>
        <dbReference type="EMBL" id="MDT0575710.1"/>
    </source>
</evidence>
<reference evidence="1 2" key="1">
    <citation type="submission" date="2023-09" db="EMBL/GenBank/DDBJ databases">
        <authorList>
            <person name="Rey-Velasco X."/>
        </authorList>
    </citation>
    <scope>NUCLEOTIDE SEQUENCE [LARGE SCALE GENOMIC DNA]</scope>
    <source>
        <strain evidence="1 2">F390</strain>
    </source>
</reference>
<evidence type="ECO:0000313" key="2">
    <source>
        <dbReference type="Proteomes" id="UP001259803"/>
    </source>
</evidence>
<proteinExistence type="predicted"/>
<dbReference type="Gene3D" id="1.10.287.110">
    <property type="entry name" value="DnaJ domain"/>
    <property type="match status" value="1"/>
</dbReference>
<comment type="caution">
    <text evidence="1">The sequence shown here is derived from an EMBL/GenBank/DDBJ whole genome shotgun (WGS) entry which is preliminary data.</text>
</comment>